<keyword evidence="2" id="KW-0067">ATP-binding</keyword>
<organism evidence="4 5">
    <name type="scientific">Ornithinimicrobium humiphilum</name>
    <dbReference type="NCBI Taxonomy" id="125288"/>
    <lineage>
        <taxon>Bacteria</taxon>
        <taxon>Bacillati</taxon>
        <taxon>Actinomycetota</taxon>
        <taxon>Actinomycetes</taxon>
        <taxon>Micrococcales</taxon>
        <taxon>Ornithinimicrobiaceae</taxon>
        <taxon>Ornithinimicrobium</taxon>
    </lineage>
</organism>
<dbReference type="SUPFAM" id="SSF48452">
    <property type="entry name" value="TPR-like"/>
    <property type="match status" value="1"/>
</dbReference>
<dbReference type="SMART" id="SM00028">
    <property type="entry name" value="TPR"/>
    <property type="match status" value="3"/>
</dbReference>
<dbReference type="AlphaFoldDB" id="A0A543KND1"/>
<dbReference type="GO" id="GO:0005524">
    <property type="term" value="F:ATP binding"/>
    <property type="evidence" value="ECO:0007669"/>
    <property type="project" value="UniProtKB-KW"/>
</dbReference>
<evidence type="ECO:0000259" key="3">
    <source>
        <dbReference type="PROSITE" id="PS50043"/>
    </source>
</evidence>
<dbReference type="Pfam" id="PF00196">
    <property type="entry name" value="GerE"/>
    <property type="match status" value="1"/>
</dbReference>
<accession>A0A543KND1</accession>
<dbReference type="InterPro" id="IPR041664">
    <property type="entry name" value="AAA_16"/>
</dbReference>
<dbReference type="InterPro" id="IPR000792">
    <property type="entry name" value="Tscrpt_reg_LuxR_C"/>
</dbReference>
<evidence type="ECO:0000313" key="5">
    <source>
        <dbReference type="Proteomes" id="UP000315133"/>
    </source>
</evidence>
<name>A0A543KND1_9MICO</name>
<dbReference type="InterPro" id="IPR019734">
    <property type="entry name" value="TPR_rpt"/>
</dbReference>
<evidence type="ECO:0000256" key="1">
    <source>
        <dbReference type="ARBA" id="ARBA00022741"/>
    </source>
</evidence>
<protein>
    <submittedName>
        <fullName evidence="4">Regulatory LuxR family protein</fullName>
    </submittedName>
</protein>
<keyword evidence="5" id="KW-1185">Reference proteome</keyword>
<dbReference type="GO" id="GO:0004016">
    <property type="term" value="F:adenylate cyclase activity"/>
    <property type="evidence" value="ECO:0007669"/>
    <property type="project" value="TreeGrafter"/>
</dbReference>
<dbReference type="PANTHER" id="PTHR16305:SF35">
    <property type="entry name" value="TRANSCRIPTIONAL ACTIVATOR DOMAIN"/>
    <property type="match status" value="1"/>
</dbReference>
<dbReference type="Proteomes" id="UP000315133">
    <property type="component" value="Unassembled WGS sequence"/>
</dbReference>
<proteinExistence type="predicted"/>
<evidence type="ECO:0000313" key="4">
    <source>
        <dbReference type="EMBL" id="TQM96580.1"/>
    </source>
</evidence>
<dbReference type="InterPro" id="IPR016032">
    <property type="entry name" value="Sig_transdc_resp-reg_C-effctor"/>
</dbReference>
<sequence length="1007" mass="106800">MTTGTDQGSRVDPGHQAAQVQAWAMRTPATSPVMVGRDRDLAALHEAHLATTSGAPRGVVVAGEVGIGKTRLLDEFVEGLGDDVVVARGQCVAIGTLGSPLAPVRAVLRDLVGRFGAGSVVEAAGPAGHLLSALVPELAGEGASGEEVAQEQLHDIVGQLVAQLSRRAPLVLLVEDVHWADVATLGLVRSLLATLRDSRALVVLSYRTDDVGRGHPLRPVLLELERDRAVTRLELRRLDTEAAAELALLIRGERLDPAALDLLLERSEGVPFFVEELVGLQGVGVGSLPETLRDLVLARYAHLGEATQAVVRLLSAGGVTVEHDLVTAVHDGAAEDFEAAVREAVAAQVLTTSGTAYSFRHALTQEAVHDELLPGERVRYHARYAAALEARPDVATRAAEVAHHWLLAHDLPRAFAATLAAQREARAAGAPGSAARLGERALELWPQVPDAAAVAGLERADLFVETAVDYDEAGDARALAVMEEGLAECPREDRRRYAPLLHEAMVVWHAHGRPGTRELGEQALAHLPQGDEDEDRVVRLRVRCGVALVRAFEGDLGSADLLEEVAADARRLQAEATDPDVQERARVELVRALTNLGSVRAWEGDTDTAVAIFDEAVAEAGDDPSAVLRDAERRAMLLWATGRYKEAIEAGLRGQAVARDLGMERGWGLSIGLSAVAALLALCRWDEAEALLDRVRTMRPWGLVGAYEACHRAELHLVRDELVAAEEVLHDAGALLETAADNDAEDAMALALAPARLALARGDLLRAWSTVDRFDRHPQVLPGSSYALLATGAAVVAAARRGGAVLGDLTPDEAEQRLRTVFAGVPTWDVKAVWGALLEAELSGPGRDGTDVAAWEEAVRAAAGGRVPLPEHAYALYRLAEAQLAAGDRAGAADALAGATALAEQHGLVRLGRLVDELASRSGTERPGRAAGPLELTTREQQVLGLVTLGLTNRQIGERLFISDKTASVHVSAILRKLGATSRTEAAVLAGRLGLELAAEESGDRMG</sequence>
<dbReference type="CDD" id="cd06170">
    <property type="entry name" value="LuxR_C_like"/>
    <property type="match status" value="1"/>
</dbReference>
<dbReference type="GO" id="GO:0003677">
    <property type="term" value="F:DNA binding"/>
    <property type="evidence" value="ECO:0007669"/>
    <property type="project" value="InterPro"/>
</dbReference>
<dbReference type="PROSITE" id="PS50043">
    <property type="entry name" value="HTH_LUXR_2"/>
    <property type="match status" value="1"/>
</dbReference>
<dbReference type="PRINTS" id="PR00038">
    <property type="entry name" value="HTHLUXR"/>
</dbReference>
<dbReference type="PANTHER" id="PTHR16305">
    <property type="entry name" value="TESTICULAR SOLUBLE ADENYLYL CYCLASE"/>
    <property type="match status" value="1"/>
</dbReference>
<evidence type="ECO:0000256" key="2">
    <source>
        <dbReference type="ARBA" id="ARBA00022840"/>
    </source>
</evidence>
<feature type="domain" description="HTH luxR-type" evidence="3">
    <location>
        <begin position="929"/>
        <end position="994"/>
    </location>
</feature>
<gene>
    <name evidence="4" type="ORF">FB476_1449</name>
</gene>
<dbReference type="GO" id="GO:0005737">
    <property type="term" value="C:cytoplasm"/>
    <property type="evidence" value="ECO:0007669"/>
    <property type="project" value="TreeGrafter"/>
</dbReference>
<keyword evidence="1" id="KW-0547">Nucleotide-binding</keyword>
<dbReference type="InterPro" id="IPR036388">
    <property type="entry name" value="WH-like_DNA-bd_sf"/>
</dbReference>
<reference evidence="4 5" key="1">
    <citation type="submission" date="2019-06" db="EMBL/GenBank/DDBJ databases">
        <title>Sequencing the genomes of 1000 actinobacteria strains.</title>
        <authorList>
            <person name="Klenk H.-P."/>
        </authorList>
    </citation>
    <scope>NUCLEOTIDE SEQUENCE [LARGE SCALE GENOMIC DNA]</scope>
    <source>
        <strain evidence="4 5">DSM 12362</strain>
    </source>
</reference>
<dbReference type="Gene3D" id="1.10.10.10">
    <property type="entry name" value="Winged helix-like DNA-binding domain superfamily/Winged helix DNA-binding domain"/>
    <property type="match status" value="1"/>
</dbReference>
<dbReference type="SMART" id="SM00421">
    <property type="entry name" value="HTH_LUXR"/>
    <property type="match status" value="1"/>
</dbReference>
<dbReference type="Gene3D" id="1.25.40.10">
    <property type="entry name" value="Tetratricopeptide repeat domain"/>
    <property type="match status" value="1"/>
</dbReference>
<dbReference type="GO" id="GO:0006355">
    <property type="term" value="P:regulation of DNA-templated transcription"/>
    <property type="evidence" value="ECO:0007669"/>
    <property type="project" value="InterPro"/>
</dbReference>
<dbReference type="SUPFAM" id="SSF46894">
    <property type="entry name" value="C-terminal effector domain of the bipartite response regulators"/>
    <property type="match status" value="1"/>
</dbReference>
<dbReference type="InterPro" id="IPR027417">
    <property type="entry name" value="P-loop_NTPase"/>
</dbReference>
<dbReference type="InterPro" id="IPR011990">
    <property type="entry name" value="TPR-like_helical_dom_sf"/>
</dbReference>
<dbReference type="Pfam" id="PF13191">
    <property type="entry name" value="AAA_16"/>
    <property type="match status" value="1"/>
</dbReference>
<comment type="caution">
    <text evidence="4">The sequence shown here is derived from an EMBL/GenBank/DDBJ whole genome shotgun (WGS) entry which is preliminary data.</text>
</comment>
<dbReference type="SUPFAM" id="SSF52540">
    <property type="entry name" value="P-loop containing nucleoside triphosphate hydrolases"/>
    <property type="match status" value="1"/>
</dbReference>
<dbReference type="EMBL" id="VFPU01000001">
    <property type="protein sequence ID" value="TQM96580.1"/>
    <property type="molecule type" value="Genomic_DNA"/>
</dbReference>